<comment type="caution">
    <text evidence="2">The sequence shown here is derived from an EMBL/GenBank/DDBJ whole genome shotgun (WGS) entry which is preliminary data.</text>
</comment>
<protein>
    <submittedName>
        <fullName evidence="2">Uncharacterized protein</fullName>
    </submittedName>
</protein>
<dbReference type="EMBL" id="MHBW01000025">
    <property type="protein sequence ID" value="OGY08558.1"/>
    <property type="molecule type" value="Genomic_DNA"/>
</dbReference>
<name>A0A1G1UZK9_9BACT</name>
<feature type="transmembrane region" description="Helical" evidence="1">
    <location>
        <begin position="7"/>
        <end position="29"/>
    </location>
</feature>
<evidence type="ECO:0000313" key="2">
    <source>
        <dbReference type="EMBL" id="OGY08558.1"/>
    </source>
</evidence>
<proteinExistence type="predicted"/>
<keyword evidence="1" id="KW-1133">Transmembrane helix</keyword>
<organism evidence="2 3">
    <name type="scientific">Candidatus Blackburnbacteria bacterium RIFCSPHIGHO2_01_FULL_43_15b</name>
    <dbReference type="NCBI Taxonomy" id="1797513"/>
    <lineage>
        <taxon>Bacteria</taxon>
        <taxon>Candidatus Blackburniibacteriota</taxon>
    </lineage>
</organism>
<gene>
    <name evidence="2" type="ORF">A2782_03975</name>
</gene>
<accession>A0A1G1UZK9</accession>
<dbReference type="AlphaFoldDB" id="A0A1G1UZK9"/>
<reference evidence="2 3" key="1">
    <citation type="journal article" date="2016" name="Nat. Commun.">
        <title>Thousands of microbial genomes shed light on interconnected biogeochemical processes in an aquifer system.</title>
        <authorList>
            <person name="Anantharaman K."/>
            <person name="Brown C.T."/>
            <person name="Hug L.A."/>
            <person name="Sharon I."/>
            <person name="Castelle C.J."/>
            <person name="Probst A.J."/>
            <person name="Thomas B.C."/>
            <person name="Singh A."/>
            <person name="Wilkins M.J."/>
            <person name="Karaoz U."/>
            <person name="Brodie E.L."/>
            <person name="Williams K.H."/>
            <person name="Hubbard S.S."/>
            <person name="Banfield J.F."/>
        </authorList>
    </citation>
    <scope>NUCLEOTIDE SEQUENCE [LARGE SCALE GENOMIC DNA]</scope>
</reference>
<keyword evidence="1" id="KW-0472">Membrane</keyword>
<dbReference type="Proteomes" id="UP000177967">
    <property type="component" value="Unassembled WGS sequence"/>
</dbReference>
<sequence length="61" mass="6487">MEPSKVLLKVLSSICANLAAAWLIVMIATGNPVTLTLNMVGATVSVLLSVKLEEMSEQYGH</sequence>
<evidence type="ECO:0000256" key="1">
    <source>
        <dbReference type="SAM" id="Phobius"/>
    </source>
</evidence>
<evidence type="ECO:0000313" key="3">
    <source>
        <dbReference type="Proteomes" id="UP000177967"/>
    </source>
</evidence>
<keyword evidence="1" id="KW-0812">Transmembrane</keyword>